<dbReference type="EMBL" id="JAABOJ010000055">
    <property type="protein sequence ID" value="KAF3273304.1"/>
    <property type="molecule type" value="Genomic_DNA"/>
</dbReference>
<dbReference type="InterPro" id="IPR021109">
    <property type="entry name" value="Peptidase_aspartic_dom_sf"/>
</dbReference>
<protein>
    <recommendedName>
        <fullName evidence="5">Peptidase A1 domain-containing protein</fullName>
    </recommendedName>
</protein>
<evidence type="ECO:0000256" key="3">
    <source>
        <dbReference type="SAM" id="Phobius"/>
    </source>
</evidence>
<dbReference type="Proteomes" id="UP000474640">
    <property type="component" value="Unassembled WGS sequence"/>
</dbReference>
<dbReference type="Gene3D" id="2.40.70.10">
    <property type="entry name" value="Acid Proteases"/>
    <property type="match status" value="2"/>
</dbReference>
<evidence type="ECO:0000256" key="4">
    <source>
        <dbReference type="SAM" id="SignalP"/>
    </source>
</evidence>
<dbReference type="AlphaFoldDB" id="A0A7C8R3I7"/>
<feature type="chain" id="PRO_5028935610" description="Peptidase A1 domain-containing protein" evidence="4">
    <location>
        <begin position="25"/>
        <end position="569"/>
    </location>
</feature>
<dbReference type="GO" id="GO:0006508">
    <property type="term" value="P:proteolysis"/>
    <property type="evidence" value="ECO:0007669"/>
    <property type="project" value="InterPro"/>
</dbReference>
<comment type="caution">
    <text evidence="6">The sequence shown here is derived from an EMBL/GenBank/DDBJ whole genome shotgun (WGS) entry which is preliminary data.</text>
</comment>
<dbReference type="Pfam" id="PF00026">
    <property type="entry name" value="Asp"/>
    <property type="match status" value="1"/>
</dbReference>
<reference evidence="6 7" key="1">
    <citation type="submission" date="2020-01" db="EMBL/GenBank/DDBJ databases">
        <authorList>
            <person name="Palmer J.M."/>
        </authorList>
    </citation>
    <scope>NUCLEOTIDE SEQUENCE [LARGE SCALE GENOMIC DNA]</scope>
    <source>
        <strain evidence="6 7">TWF970</strain>
    </source>
</reference>
<name>A0A7C8R3I7_ORBOL</name>
<accession>A0A7C8R3I7</accession>
<gene>
    <name evidence="6" type="ORF">TWF970_009220</name>
</gene>
<evidence type="ECO:0000313" key="6">
    <source>
        <dbReference type="EMBL" id="KAF3273304.1"/>
    </source>
</evidence>
<dbReference type="PROSITE" id="PS51767">
    <property type="entry name" value="PEPTIDASE_A1"/>
    <property type="match status" value="1"/>
</dbReference>
<feature type="region of interest" description="Disordered" evidence="2">
    <location>
        <begin position="505"/>
        <end position="569"/>
    </location>
</feature>
<keyword evidence="3" id="KW-1133">Transmembrane helix</keyword>
<feature type="domain" description="Peptidase A1" evidence="5">
    <location>
        <begin position="78"/>
        <end position="410"/>
    </location>
</feature>
<dbReference type="PANTHER" id="PTHR47966">
    <property type="entry name" value="BETA-SITE APP-CLEAVING ENZYME, ISOFORM A-RELATED"/>
    <property type="match status" value="1"/>
</dbReference>
<feature type="transmembrane region" description="Helical" evidence="3">
    <location>
        <begin position="463"/>
        <end position="488"/>
    </location>
</feature>
<dbReference type="SUPFAM" id="SSF50630">
    <property type="entry name" value="Acid proteases"/>
    <property type="match status" value="1"/>
</dbReference>
<organism evidence="6 7">
    <name type="scientific">Orbilia oligospora</name>
    <name type="common">Nematode-trapping fungus</name>
    <name type="synonym">Arthrobotrys oligospora</name>
    <dbReference type="NCBI Taxonomy" id="2813651"/>
    <lineage>
        <taxon>Eukaryota</taxon>
        <taxon>Fungi</taxon>
        <taxon>Dikarya</taxon>
        <taxon>Ascomycota</taxon>
        <taxon>Pezizomycotina</taxon>
        <taxon>Orbiliomycetes</taxon>
        <taxon>Orbiliales</taxon>
        <taxon>Orbiliaceae</taxon>
        <taxon>Orbilia</taxon>
    </lineage>
</organism>
<sequence length="569" mass="62365">MATNFLRLTLSVLSIFILLSPALTYNATKTFTLDLIDESQEYHENLVRRQVEDNGWRKSDILYVSATAIQSNSTQLQFFVNVSIGDRNKNLKLAVSQSSYTWVASPWNSTQDCPPLIESFVCSNIRSSGFFSLYPPDSSSYRNLSGSFDLLFTDDSYVQAQLFAIGHWGRDKFRLGQLTIDDVNFGVGRSYNETSILGLGSSSYFTKYPITKYPTFLEVMQKNDIINTPSYGIYIGDIRGREASGKSITFGGVDVAKFALPVKTLSGGSSYSYPLNLLGIDIVSGGEVISKPLERSEGAPRSYASMLKLSAFSIHLPSDAFYLVTTNLGAWAEELGYIIDRVPPDGSGLNFTFTDGLSIFVPYSQMAAPISSTQYVLLLVPNDKDIIFGTPFFRSAYVFYDFQNDEVSIARALYNITASNITEVGANKASLSVIKWLYEDPNQRSNQTTSSRPTQRPTGGPNIAVIIGGVVAGVTVVSIIGGISIYLFKSPPSDPRIITVVPQMQEENGTDQAPRPASDHNEYINGQLSTTRPIDPSSVTSPVSAMSTNSWVRPGNSTALNPRANAYQI</sequence>
<evidence type="ECO:0000313" key="7">
    <source>
        <dbReference type="Proteomes" id="UP000474640"/>
    </source>
</evidence>
<dbReference type="OrthoDB" id="771136at2759"/>
<feature type="signal peptide" evidence="4">
    <location>
        <begin position="1"/>
        <end position="24"/>
    </location>
</feature>
<keyword evidence="3" id="KW-0472">Membrane</keyword>
<evidence type="ECO:0000256" key="2">
    <source>
        <dbReference type="SAM" id="MobiDB-lite"/>
    </source>
</evidence>
<keyword evidence="4" id="KW-0732">Signal</keyword>
<feature type="compositionally biased region" description="Polar residues" evidence="2">
    <location>
        <begin position="524"/>
        <end position="560"/>
    </location>
</feature>
<keyword evidence="3" id="KW-0812">Transmembrane</keyword>
<comment type="similarity">
    <text evidence="1">Belongs to the peptidase A1 family.</text>
</comment>
<dbReference type="PANTHER" id="PTHR47966:SF65">
    <property type="entry name" value="ASPARTIC-TYPE ENDOPEPTIDASE"/>
    <property type="match status" value="1"/>
</dbReference>
<dbReference type="InterPro" id="IPR033121">
    <property type="entry name" value="PEPTIDASE_A1"/>
</dbReference>
<evidence type="ECO:0000256" key="1">
    <source>
        <dbReference type="ARBA" id="ARBA00007447"/>
    </source>
</evidence>
<dbReference type="InterPro" id="IPR001461">
    <property type="entry name" value="Aspartic_peptidase_A1"/>
</dbReference>
<proteinExistence type="inferred from homology"/>
<dbReference type="GO" id="GO:0004190">
    <property type="term" value="F:aspartic-type endopeptidase activity"/>
    <property type="evidence" value="ECO:0007669"/>
    <property type="project" value="InterPro"/>
</dbReference>
<evidence type="ECO:0000259" key="5">
    <source>
        <dbReference type="PROSITE" id="PS51767"/>
    </source>
</evidence>